<keyword evidence="1" id="KW-1133">Transmembrane helix</keyword>
<dbReference type="EMBL" id="SODU01000002">
    <property type="protein sequence ID" value="TDW89375.1"/>
    <property type="molecule type" value="Genomic_DNA"/>
</dbReference>
<sequence>MTDLKQRLIDIVEDVEAPSDLLDRTRLGGTRRVRRRRSAILTGTTFAAAALVGGAVVVPGLLDGRTNDQPAASPAPVTPAADDPYKSLMQGLTRGDLAGDKAYLDKVLATWRGSSSGLFSVRDSAVTGALRGDPKVYWAGNTPAGRIAIVAQHYEVHPRGNVKLAMEGVYTLVAFVADDNKGNPSVPVVLYPLPAGGRLPSHVASKGGTNVLVTADVGQPAGWSAGADAKGRHQYTPLHFKDGVSVLVLPASVDPAKLSVLPLQPR</sequence>
<evidence type="ECO:0000313" key="3">
    <source>
        <dbReference type="Proteomes" id="UP000295060"/>
    </source>
</evidence>
<gene>
    <name evidence="2" type="ORF">EV137_3169</name>
</gene>
<proteinExistence type="predicted"/>
<dbReference type="RefSeq" id="WP_134129795.1">
    <property type="nucleotide sequence ID" value="NZ_SODU01000002.1"/>
</dbReference>
<feature type="transmembrane region" description="Helical" evidence="1">
    <location>
        <begin position="39"/>
        <end position="62"/>
    </location>
</feature>
<evidence type="ECO:0000256" key="1">
    <source>
        <dbReference type="SAM" id="Phobius"/>
    </source>
</evidence>
<keyword evidence="3" id="KW-1185">Reference proteome</keyword>
<keyword evidence="1" id="KW-0472">Membrane</keyword>
<protein>
    <submittedName>
        <fullName evidence="2">Uncharacterized protein</fullName>
    </submittedName>
</protein>
<dbReference type="Proteomes" id="UP000295060">
    <property type="component" value="Unassembled WGS sequence"/>
</dbReference>
<reference evidence="2 3" key="1">
    <citation type="submission" date="2019-03" db="EMBL/GenBank/DDBJ databases">
        <title>Genomic Encyclopedia of Type Strains, Phase III (KMG-III): the genomes of soil and plant-associated and newly described type strains.</title>
        <authorList>
            <person name="Whitman W."/>
        </authorList>
    </citation>
    <scope>NUCLEOTIDE SEQUENCE [LARGE SCALE GENOMIC DNA]</scope>
    <source>
        <strain evidence="2 3">VKMAc-2574</strain>
    </source>
</reference>
<evidence type="ECO:0000313" key="2">
    <source>
        <dbReference type="EMBL" id="TDW89375.1"/>
    </source>
</evidence>
<organism evidence="2 3">
    <name type="scientific">Kribbella pratensis</name>
    <dbReference type="NCBI Taxonomy" id="2512112"/>
    <lineage>
        <taxon>Bacteria</taxon>
        <taxon>Bacillati</taxon>
        <taxon>Actinomycetota</taxon>
        <taxon>Actinomycetes</taxon>
        <taxon>Propionibacteriales</taxon>
        <taxon>Kribbellaceae</taxon>
        <taxon>Kribbella</taxon>
    </lineage>
</organism>
<keyword evidence="1" id="KW-0812">Transmembrane</keyword>
<name>A0ABY2FDC8_9ACTN</name>
<comment type="caution">
    <text evidence="2">The sequence shown here is derived from an EMBL/GenBank/DDBJ whole genome shotgun (WGS) entry which is preliminary data.</text>
</comment>
<accession>A0ABY2FDC8</accession>